<keyword evidence="7" id="KW-0131">Cell cycle</keyword>
<evidence type="ECO:0000256" key="2">
    <source>
        <dbReference type="ARBA" id="ARBA00022475"/>
    </source>
</evidence>
<name>A0A0G1Q4Z9_9BACT</name>
<protein>
    <recommendedName>
        <fullName evidence="9">POTRA domain-containing protein</fullName>
    </recommendedName>
</protein>
<dbReference type="GO" id="GO:0005886">
    <property type="term" value="C:plasma membrane"/>
    <property type="evidence" value="ECO:0007669"/>
    <property type="project" value="TreeGrafter"/>
</dbReference>
<evidence type="ECO:0000256" key="1">
    <source>
        <dbReference type="ARBA" id="ARBA00004370"/>
    </source>
</evidence>
<evidence type="ECO:0000256" key="6">
    <source>
        <dbReference type="ARBA" id="ARBA00023136"/>
    </source>
</evidence>
<keyword evidence="3" id="KW-0132">Cell division</keyword>
<organism evidence="10 11">
    <name type="scientific">Candidatus Magasanikbacteria bacterium GW2011_GWC2_45_8</name>
    <dbReference type="NCBI Taxonomy" id="1619050"/>
    <lineage>
        <taxon>Bacteria</taxon>
        <taxon>Candidatus Magasanikiibacteriota</taxon>
    </lineage>
</organism>
<dbReference type="Proteomes" id="UP000034911">
    <property type="component" value="Unassembled WGS sequence"/>
</dbReference>
<dbReference type="PROSITE" id="PS51779">
    <property type="entry name" value="POTRA"/>
    <property type="match status" value="1"/>
</dbReference>
<keyword evidence="6 8" id="KW-0472">Membrane</keyword>
<keyword evidence="4 8" id="KW-0812">Transmembrane</keyword>
<feature type="domain" description="POTRA" evidence="9">
    <location>
        <begin position="96"/>
        <end position="173"/>
    </location>
</feature>
<dbReference type="PANTHER" id="PTHR37820">
    <property type="entry name" value="CELL DIVISION PROTEIN DIVIB"/>
    <property type="match status" value="1"/>
</dbReference>
<comment type="subcellular location">
    <subcellularLocation>
        <location evidence="1">Membrane</location>
    </subcellularLocation>
</comment>
<dbReference type="EMBL" id="LCLH01000042">
    <property type="protein sequence ID" value="KKU12773.1"/>
    <property type="molecule type" value="Genomic_DNA"/>
</dbReference>
<sequence length="321" mass="37081">MAIRHSSSFTAHRRAGTLHSIRSPRKSFFSRLFNLNTSSRHSKAFLHRDYVRKTFVNPYFHKSLIPKRTKAKKTKIFLFTLAIAGIAAVFLYHPFFNLHTIHVKGNQKISTEDIQDILRTVLDSKGMLIFKQKNFFVLNTHLVAEELKKHYAFEKITVSKSPFSTLTVEVSERAPAAVVKSGTNFYYADKDGSFIGPADVLEVTNTNLLKRLPQIWLSQEKQFTLNDQIIFPATMQFIISLFKTIPDRTGIALQGAILQDEEGRLIHVVTAEGWNIYVDRQNDWEKQITVLKNILNIKFKDNNRAGLQYIDVRYENRVYIK</sequence>
<evidence type="ECO:0000256" key="4">
    <source>
        <dbReference type="ARBA" id="ARBA00022692"/>
    </source>
</evidence>
<reference evidence="10 11" key="1">
    <citation type="journal article" date="2015" name="Nature">
        <title>rRNA introns, odd ribosomes, and small enigmatic genomes across a large radiation of phyla.</title>
        <authorList>
            <person name="Brown C.T."/>
            <person name="Hug L.A."/>
            <person name="Thomas B.C."/>
            <person name="Sharon I."/>
            <person name="Castelle C.J."/>
            <person name="Singh A."/>
            <person name="Wilkins M.J."/>
            <person name="Williams K.H."/>
            <person name="Banfield J.F."/>
        </authorList>
    </citation>
    <scope>NUCLEOTIDE SEQUENCE [LARGE SCALE GENOMIC DNA]</scope>
</reference>
<dbReference type="PANTHER" id="PTHR37820:SF1">
    <property type="entry name" value="CELL DIVISION PROTEIN FTSQ"/>
    <property type="match status" value="1"/>
</dbReference>
<dbReference type="STRING" id="1619050.UX20_C0042G0005"/>
<evidence type="ECO:0000256" key="3">
    <source>
        <dbReference type="ARBA" id="ARBA00022618"/>
    </source>
</evidence>
<evidence type="ECO:0000313" key="11">
    <source>
        <dbReference type="Proteomes" id="UP000034911"/>
    </source>
</evidence>
<dbReference type="InterPro" id="IPR034746">
    <property type="entry name" value="POTRA"/>
</dbReference>
<dbReference type="PATRIC" id="fig|1619050.3.peg.702"/>
<evidence type="ECO:0000259" key="9">
    <source>
        <dbReference type="PROSITE" id="PS51779"/>
    </source>
</evidence>
<dbReference type="Pfam" id="PF08478">
    <property type="entry name" value="POTRA_1"/>
    <property type="match status" value="1"/>
</dbReference>
<gene>
    <name evidence="10" type="ORF">UX20_C0042G0005</name>
</gene>
<keyword evidence="5 8" id="KW-1133">Transmembrane helix</keyword>
<evidence type="ECO:0000256" key="7">
    <source>
        <dbReference type="ARBA" id="ARBA00023306"/>
    </source>
</evidence>
<evidence type="ECO:0000256" key="5">
    <source>
        <dbReference type="ARBA" id="ARBA00022989"/>
    </source>
</evidence>
<proteinExistence type="predicted"/>
<accession>A0A0G1Q4Z9</accession>
<dbReference type="GO" id="GO:0051301">
    <property type="term" value="P:cell division"/>
    <property type="evidence" value="ECO:0007669"/>
    <property type="project" value="UniProtKB-KW"/>
</dbReference>
<evidence type="ECO:0000256" key="8">
    <source>
        <dbReference type="SAM" id="Phobius"/>
    </source>
</evidence>
<dbReference type="AlphaFoldDB" id="A0A0G1Q4Z9"/>
<comment type="caution">
    <text evidence="10">The sequence shown here is derived from an EMBL/GenBank/DDBJ whole genome shotgun (WGS) entry which is preliminary data.</text>
</comment>
<keyword evidence="2" id="KW-1003">Cell membrane</keyword>
<dbReference type="InterPro" id="IPR013685">
    <property type="entry name" value="POTRA_FtsQ_type"/>
</dbReference>
<dbReference type="InterPro" id="IPR050487">
    <property type="entry name" value="FtsQ_DivIB"/>
</dbReference>
<feature type="transmembrane region" description="Helical" evidence="8">
    <location>
        <begin position="76"/>
        <end position="96"/>
    </location>
</feature>
<evidence type="ECO:0000313" key="10">
    <source>
        <dbReference type="EMBL" id="KKU12773.1"/>
    </source>
</evidence>